<dbReference type="InterPro" id="IPR043502">
    <property type="entry name" value="DNA/RNA_pol_sf"/>
</dbReference>
<dbReference type="InterPro" id="IPR001126">
    <property type="entry name" value="UmuC"/>
</dbReference>
<reference evidence="8" key="1">
    <citation type="journal article" date="2019" name="Int. J. Syst. Evol. Microbiol.">
        <title>The Global Catalogue of Microorganisms (GCM) 10K type strain sequencing project: providing services to taxonomists for standard genome sequencing and annotation.</title>
        <authorList>
            <consortium name="The Broad Institute Genomics Platform"/>
            <consortium name="The Broad Institute Genome Sequencing Center for Infectious Disease"/>
            <person name="Wu L."/>
            <person name="Ma J."/>
        </authorList>
    </citation>
    <scope>NUCLEOTIDE SEQUENCE [LARGE SCALE GENOMIC DNA]</scope>
    <source>
        <strain evidence="8">JCM 17217</strain>
    </source>
</reference>
<dbReference type="Pfam" id="PF11799">
    <property type="entry name" value="IMS_C"/>
    <property type="match status" value="1"/>
</dbReference>
<comment type="similarity">
    <text evidence="1">Belongs to the DNA polymerase type-Y family.</text>
</comment>
<evidence type="ECO:0000259" key="6">
    <source>
        <dbReference type="PROSITE" id="PS50173"/>
    </source>
</evidence>
<keyword evidence="4" id="KW-0234">DNA repair</keyword>
<keyword evidence="8" id="KW-1185">Reference proteome</keyword>
<keyword evidence="3" id="KW-0741">SOS mutagenesis</keyword>
<dbReference type="PANTHER" id="PTHR11076">
    <property type="entry name" value="DNA REPAIR POLYMERASE UMUC / TRANSFERASE FAMILY MEMBER"/>
    <property type="match status" value="1"/>
</dbReference>
<dbReference type="SUPFAM" id="SSF100879">
    <property type="entry name" value="Lesion bypass DNA polymerase (Y-family), little finger domain"/>
    <property type="match status" value="1"/>
</dbReference>
<organism evidence="7 8">
    <name type="scientific">Hymenobacter antarcticus</name>
    <dbReference type="NCBI Taxonomy" id="486270"/>
    <lineage>
        <taxon>Bacteria</taxon>
        <taxon>Pseudomonadati</taxon>
        <taxon>Bacteroidota</taxon>
        <taxon>Cytophagia</taxon>
        <taxon>Cytophagales</taxon>
        <taxon>Hymenobacteraceae</taxon>
        <taxon>Hymenobacter</taxon>
    </lineage>
</organism>
<dbReference type="PANTHER" id="PTHR11076:SF34">
    <property type="entry name" value="PROTEIN UMUC"/>
    <property type="match status" value="1"/>
</dbReference>
<sequence>MFGLVDCNNFYVSCERVFQPRLEGRPVVILSNNDGCIISRSAEAKALGLKMGDPYFQVKEQLRRDSVQVFSSNYTLYGDMSRRVMHYLGATVPAVEIYSIDEAFLDLGGLEQHLTPYLGNLTDLAQRLRVGVKARTGIPVCVGVAPTKTLAKLANRLAKKDAGLGGVLYLDSGERRAWALGQVPVGDVWGVGRQYAQKLTAAGIDSAADLARVSESWARKFLGGVVGARLVRELQGYPCAGLAPSEDGTLRRQSISCSRTFGRPLRERASVLGALSAFVARAAEKLRRQGDLAHVLTVFISKSRYGPDAGGHSRSAVLTLPVPTSDTRELTARAAQLLGRIWEPGAVYVKAGVVMAGLEAPGGQQLGLFGEAAPLAAGLYPVGAAVEGRSAQMMAALDGLNARFGRGTVQLAAALGPKGGGPVPWKGQAAWRTPAYTTRLEDLMTVN</sequence>
<evidence type="ECO:0000313" key="8">
    <source>
        <dbReference type="Proteomes" id="UP001501556"/>
    </source>
</evidence>
<keyword evidence="2" id="KW-0227">DNA damage</keyword>
<protein>
    <submittedName>
        <fullName evidence="7">DNA polymerase V catalytic protein</fullName>
    </submittedName>
</protein>
<evidence type="ECO:0000256" key="4">
    <source>
        <dbReference type="ARBA" id="ARBA00023204"/>
    </source>
</evidence>
<dbReference type="PROSITE" id="PS50173">
    <property type="entry name" value="UMUC"/>
    <property type="match status" value="1"/>
</dbReference>
<dbReference type="RefSeq" id="WP_345122067.1">
    <property type="nucleotide sequence ID" value="NZ_BAABDI010000005.1"/>
</dbReference>
<keyword evidence="5" id="KW-0742">SOS response</keyword>
<dbReference type="InterPro" id="IPR043128">
    <property type="entry name" value="Rev_trsase/Diguanyl_cyclase"/>
</dbReference>
<name>A0ABP7PKY2_9BACT</name>
<evidence type="ECO:0000256" key="2">
    <source>
        <dbReference type="ARBA" id="ARBA00022763"/>
    </source>
</evidence>
<dbReference type="Gene3D" id="3.30.70.270">
    <property type="match status" value="1"/>
</dbReference>
<dbReference type="Gene3D" id="3.30.1490.100">
    <property type="entry name" value="DNA polymerase, Y-family, little finger domain"/>
    <property type="match status" value="1"/>
</dbReference>
<dbReference type="EMBL" id="BAABDI010000005">
    <property type="protein sequence ID" value="GAA3967329.1"/>
    <property type="molecule type" value="Genomic_DNA"/>
</dbReference>
<dbReference type="InterPro" id="IPR017961">
    <property type="entry name" value="DNA_pol_Y-fam_little_finger"/>
</dbReference>
<feature type="domain" description="UmuC" evidence="6">
    <location>
        <begin position="2"/>
        <end position="192"/>
    </location>
</feature>
<proteinExistence type="inferred from homology"/>
<dbReference type="InterPro" id="IPR025188">
    <property type="entry name" value="DUF4113"/>
</dbReference>
<accession>A0ABP7PKY2</accession>
<dbReference type="Proteomes" id="UP001501556">
    <property type="component" value="Unassembled WGS sequence"/>
</dbReference>
<dbReference type="Gene3D" id="1.10.150.20">
    <property type="entry name" value="5' to 3' exonuclease, C-terminal subdomain"/>
    <property type="match status" value="1"/>
</dbReference>
<dbReference type="InterPro" id="IPR036775">
    <property type="entry name" value="DNA_pol_Y-fam_lit_finger_sf"/>
</dbReference>
<dbReference type="CDD" id="cd01700">
    <property type="entry name" value="PolY_Pol_V_umuC"/>
    <property type="match status" value="1"/>
</dbReference>
<evidence type="ECO:0000313" key="7">
    <source>
        <dbReference type="EMBL" id="GAA3967329.1"/>
    </source>
</evidence>
<evidence type="ECO:0000256" key="1">
    <source>
        <dbReference type="ARBA" id="ARBA00010945"/>
    </source>
</evidence>
<dbReference type="SUPFAM" id="SSF56672">
    <property type="entry name" value="DNA/RNA polymerases"/>
    <property type="match status" value="1"/>
</dbReference>
<gene>
    <name evidence="7" type="primary">umuC</name>
    <name evidence="7" type="ORF">GCM10022407_11930</name>
</gene>
<dbReference type="InterPro" id="IPR050116">
    <property type="entry name" value="DNA_polymerase-Y"/>
</dbReference>
<dbReference type="Gene3D" id="3.40.1170.60">
    <property type="match status" value="1"/>
</dbReference>
<dbReference type="Pfam" id="PF13438">
    <property type="entry name" value="DUF4113"/>
    <property type="match status" value="1"/>
</dbReference>
<evidence type="ECO:0000256" key="3">
    <source>
        <dbReference type="ARBA" id="ARBA00023199"/>
    </source>
</evidence>
<evidence type="ECO:0000256" key="5">
    <source>
        <dbReference type="ARBA" id="ARBA00023236"/>
    </source>
</evidence>
<comment type="caution">
    <text evidence="7">The sequence shown here is derived from an EMBL/GenBank/DDBJ whole genome shotgun (WGS) entry which is preliminary data.</text>
</comment>
<dbReference type="Pfam" id="PF00817">
    <property type="entry name" value="IMS"/>
    <property type="match status" value="1"/>
</dbReference>